<organism evidence="10 11">
    <name type="scientific">Thermosulfurimonas dismutans</name>
    <dbReference type="NCBI Taxonomy" id="999894"/>
    <lineage>
        <taxon>Bacteria</taxon>
        <taxon>Pseudomonadati</taxon>
        <taxon>Thermodesulfobacteriota</taxon>
        <taxon>Thermodesulfobacteria</taxon>
        <taxon>Thermodesulfobacteriales</taxon>
        <taxon>Thermodesulfobacteriaceae</taxon>
        <taxon>Thermosulfurimonas</taxon>
    </lineage>
</organism>
<accession>A0A179D6H1</accession>
<comment type="similarity">
    <text evidence="8">Belongs to the TrpC family.</text>
</comment>
<gene>
    <name evidence="8" type="primary">trpC</name>
    <name evidence="10" type="ORF">TDIS_0223</name>
</gene>
<dbReference type="Pfam" id="PF00218">
    <property type="entry name" value="IGPS"/>
    <property type="match status" value="1"/>
</dbReference>
<evidence type="ECO:0000256" key="8">
    <source>
        <dbReference type="HAMAP-Rule" id="MF_00134"/>
    </source>
</evidence>
<dbReference type="Gene3D" id="3.20.20.70">
    <property type="entry name" value="Aldolase class I"/>
    <property type="match status" value="1"/>
</dbReference>
<feature type="domain" description="Indole-3-glycerol phosphate synthase" evidence="9">
    <location>
        <begin position="1"/>
        <end position="240"/>
    </location>
</feature>
<dbReference type="AlphaFoldDB" id="A0A179D6H1"/>
<keyword evidence="5 8" id="KW-0822">Tryptophan biosynthesis</keyword>
<dbReference type="HAMAP" id="MF_00134_A">
    <property type="entry name" value="IGPS_A"/>
    <property type="match status" value="1"/>
</dbReference>
<dbReference type="UniPathway" id="UPA00035">
    <property type="reaction ID" value="UER00043"/>
</dbReference>
<keyword evidence="3 8" id="KW-0028">Amino-acid biosynthesis</keyword>
<dbReference type="PANTHER" id="PTHR22854">
    <property type="entry name" value="TRYPTOPHAN BIOSYNTHESIS PROTEIN"/>
    <property type="match status" value="1"/>
</dbReference>
<evidence type="ECO:0000256" key="1">
    <source>
        <dbReference type="ARBA" id="ARBA00001633"/>
    </source>
</evidence>
<dbReference type="GO" id="GO:0004640">
    <property type="term" value="F:phosphoribosylanthranilate isomerase activity"/>
    <property type="evidence" value="ECO:0007669"/>
    <property type="project" value="TreeGrafter"/>
</dbReference>
<dbReference type="InterPro" id="IPR011060">
    <property type="entry name" value="RibuloseP-bd_barrel"/>
</dbReference>
<dbReference type="PANTHER" id="PTHR22854:SF2">
    <property type="entry name" value="INDOLE-3-GLYCEROL-PHOSPHATE SYNTHASE"/>
    <property type="match status" value="1"/>
</dbReference>
<dbReference type="SUPFAM" id="SSF51366">
    <property type="entry name" value="Ribulose-phoshate binding barrel"/>
    <property type="match status" value="1"/>
</dbReference>
<keyword evidence="6 8" id="KW-0057">Aromatic amino acid biosynthesis</keyword>
<evidence type="ECO:0000313" key="10">
    <source>
        <dbReference type="EMBL" id="OAQ21705.1"/>
    </source>
</evidence>
<dbReference type="GO" id="GO:0004425">
    <property type="term" value="F:indole-3-glycerol-phosphate synthase activity"/>
    <property type="evidence" value="ECO:0007669"/>
    <property type="project" value="UniProtKB-UniRule"/>
</dbReference>
<evidence type="ECO:0000256" key="3">
    <source>
        <dbReference type="ARBA" id="ARBA00022605"/>
    </source>
</evidence>
<dbReference type="InterPro" id="IPR001468">
    <property type="entry name" value="Indole-3-GlycerolPSynthase_CS"/>
</dbReference>
<evidence type="ECO:0000256" key="2">
    <source>
        <dbReference type="ARBA" id="ARBA00004696"/>
    </source>
</evidence>
<dbReference type="EMBL" id="LWLG01000001">
    <property type="protein sequence ID" value="OAQ21705.1"/>
    <property type="molecule type" value="Genomic_DNA"/>
</dbReference>
<evidence type="ECO:0000259" key="9">
    <source>
        <dbReference type="Pfam" id="PF00218"/>
    </source>
</evidence>
<dbReference type="STRING" id="999894.TDIS_0223"/>
<dbReference type="PROSITE" id="PS00614">
    <property type="entry name" value="IGPS"/>
    <property type="match status" value="1"/>
</dbReference>
<comment type="caution">
    <text evidence="10">The sequence shown here is derived from an EMBL/GenBank/DDBJ whole genome shotgun (WGS) entry which is preliminary data.</text>
</comment>
<evidence type="ECO:0000256" key="7">
    <source>
        <dbReference type="ARBA" id="ARBA00023239"/>
    </source>
</evidence>
<name>A0A179D6H1_9BACT</name>
<protein>
    <recommendedName>
        <fullName evidence="8">Indole-3-glycerol phosphate synthase</fullName>
        <shortName evidence="8">IGPS</shortName>
        <ecNumber evidence="8">4.1.1.48</ecNumber>
    </recommendedName>
</protein>
<evidence type="ECO:0000256" key="5">
    <source>
        <dbReference type="ARBA" id="ARBA00022822"/>
    </source>
</evidence>
<dbReference type="HAMAP" id="MF_00134_B">
    <property type="entry name" value="IGPS_B"/>
    <property type="match status" value="1"/>
</dbReference>
<keyword evidence="4 8" id="KW-0210">Decarboxylase</keyword>
<dbReference type="InterPro" id="IPR013785">
    <property type="entry name" value="Aldolase_TIM"/>
</dbReference>
<dbReference type="InterPro" id="IPR045186">
    <property type="entry name" value="Indole-3-glycerol_P_synth"/>
</dbReference>
<keyword evidence="11" id="KW-1185">Reference proteome</keyword>
<dbReference type="InterPro" id="IPR013798">
    <property type="entry name" value="Indole-3-glycerol_P_synth_dom"/>
</dbReference>
<evidence type="ECO:0000313" key="11">
    <source>
        <dbReference type="Proteomes" id="UP000078390"/>
    </source>
</evidence>
<evidence type="ECO:0000256" key="6">
    <source>
        <dbReference type="ARBA" id="ARBA00023141"/>
    </source>
</evidence>
<dbReference type="FunFam" id="3.20.20.70:FF:000024">
    <property type="entry name" value="Indole-3-glycerol phosphate synthase"/>
    <property type="match status" value="1"/>
</dbReference>
<evidence type="ECO:0000256" key="4">
    <source>
        <dbReference type="ARBA" id="ARBA00022793"/>
    </source>
</evidence>
<comment type="pathway">
    <text evidence="2 8">Amino-acid biosynthesis; L-tryptophan biosynthesis; L-tryptophan from chorismate: step 4/5.</text>
</comment>
<dbReference type="CDD" id="cd00331">
    <property type="entry name" value="IGPS"/>
    <property type="match status" value="1"/>
</dbReference>
<dbReference type="RefSeq" id="WP_244147454.1">
    <property type="nucleotide sequence ID" value="NZ_LWLG01000001.1"/>
</dbReference>
<proteinExistence type="inferred from homology"/>
<dbReference type="EC" id="4.1.1.48" evidence="8"/>
<dbReference type="GO" id="GO:0000162">
    <property type="term" value="P:L-tryptophan biosynthetic process"/>
    <property type="evidence" value="ECO:0007669"/>
    <property type="project" value="UniProtKB-UniRule"/>
</dbReference>
<dbReference type="NCBIfam" id="NF001377">
    <property type="entry name" value="PRK00278.2-4"/>
    <property type="match status" value="1"/>
</dbReference>
<dbReference type="Proteomes" id="UP000078390">
    <property type="component" value="Unassembled WGS sequence"/>
</dbReference>
<comment type="catalytic activity">
    <reaction evidence="1 8">
        <text>1-(2-carboxyphenylamino)-1-deoxy-D-ribulose 5-phosphate + H(+) = (1S,2R)-1-C-(indol-3-yl)glycerol 3-phosphate + CO2 + H2O</text>
        <dbReference type="Rhea" id="RHEA:23476"/>
        <dbReference type="ChEBI" id="CHEBI:15377"/>
        <dbReference type="ChEBI" id="CHEBI:15378"/>
        <dbReference type="ChEBI" id="CHEBI:16526"/>
        <dbReference type="ChEBI" id="CHEBI:58613"/>
        <dbReference type="ChEBI" id="CHEBI:58866"/>
        <dbReference type="EC" id="4.1.1.48"/>
    </reaction>
</comment>
<keyword evidence="7 8" id="KW-0456">Lyase</keyword>
<sequence>MERILETKRKEIELRKSRGLFFRPFWDSPRRDFRGALTAPGFTIIAEVKRASPSKGLLCPDFDPIRLARSYEQGRAGAISVITDEPYFQGSLEYLAAVRGVVELPLLRKDFILDPVQIEEARAFGADAVLLIVAALSFEELREFLAYARKLELSALVEVHDEEELEIALSAGADIIGINNRNLKTFEVTVETTFRLLKHVPSGVPVISESGLSEAESLKRLFSAGVAGALIGEALVKDPHPDYLLKEWQKALREA</sequence>
<dbReference type="PATRIC" id="fig|999894.6.peg.225"/>
<reference evidence="10 11" key="1">
    <citation type="submission" date="2016-04" db="EMBL/GenBank/DDBJ databases">
        <title>Genome analysis of Thermosulfurimonas dismutans, the first thermophilic sulfur-disproportionating bacterium of the phylum Thermodesulfobacteria.</title>
        <authorList>
            <person name="Mardanov A.V."/>
            <person name="Beletsky A.V."/>
            <person name="Kadnikov V.V."/>
            <person name="Slobodkin A.I."/>
            <person name="Ravin N.V."/>
        </authorList>
    </citation>
    <scope>NUCLEOTIDE SEQUENCE [LARGE SCALE GENOMIC DNA]</scope>
    <source>
        <strain evidence="10 11">S95</strain>
    </source>
</reference>